<keyword evidence="2" id="KW-1185">Reference proteome</keyword>
<sequence>MHKIESIMVAITNALTSAMQPTVVERTPVYKSDKTRVLIRQGAETTEGEGAFTDAVFDLVITQVVLTQSTQLEVLANQYRGDIHKALMALQGKVPGMTEISSYRVGESEINSEQPALSRELVYQVRYRYNTQDPSL</sequence>
<gene>
    <name evidence="1" type="ORF">MSP8886_01437</name>
</gene>
<dbReference type="AlphaFoldDB" id="A0A1A8TAK8"/>
<dbReference type="Proteomes" id="UP000092544">
    <property type="component" value="Unassembled WGS sequence"/>
</dbReference>
<name>A0A1A8TAK8_9GAMM</name>
<dbReference type="RefSeq" id="WP_067014122.1">
    <property type="nucleotide sequence ID" value="NZ_FLOB01000002.1"/>
</dbReference>
<evidence type="ECO:0000313" key="2">
    <source>
        <dbReference type="Proteomes" id="UP000092544"/>
    </source>
</evidence>
<accession>A0A1A8TAK8</accession>
<organism evidence="1 2">
    <name type="scientific">Marinomonas spartinae</name>
    <dbReference type="NCBI Taxonomy" id="1792290"/>
    <lineage>
        <taxon>Bacteria</taxon>
        <taxon>Pseudomonadati</taxon>
        <taxon>Pseudomonadota</taxon>
        <taxon>Gammaproteobacteria</taxon>
        <taxon>Oceanospirillales</taxon>
        <taxon>Oceanospirillaceae</taxon>
        <taxon>Marinomonas</taxon>
    </lineage>
</organism>
<dbReference type="STRING" id="1792290.MSP8886_01437"/>
<reference evidence="1 2" key="1">
    <citation type="submission" date="2016-06" db="EMBL/GenBank/DDBJ databases">
        <authorList>
            <person name="Kjaerup R.B."/>
            <person name="Dalgaard T.S."/>
            <person name="Juul-Madsen H.R."/>
        </authorList>
    </citation>
    <scope>NUCLEOTIDE SEQUENCE [LARGE SCALE GENOMIC DNA]</scope>
    <source>
        <strain evidence="1 2">CECT 8886</strain>
    </source>
</reference>
<dbReference type="OrthoDB" id="6105977at2"/>
<dbReference type="EMBL" id="FLOB01000002">
    <property type="protein sequence ID" value="SBS29099.1"/>
    <property type="molecule type" value="Genomic_DNA"/>
</dbReference>
<protein>
    <submittedName>
        <fullName evidence="1">Uncharacterized protein</fullName>
    </submittedName>
</protein>
<evidence type="ECO:0000313" key="1">
    <source>
        <dbReference type="EMBL" id="SBS29099.1"/>
    </source>
</evidence>
<proteinExistence type="predicted"/>